<dbReference type="RefSeq" id="XP_013897489.1">
    <property type="nucleotide sequence ID" value="XM_014042035.1"/>
</dbReference>
<keyword evidence="3" id="KW-0489">Methyltransferase</keyword>
<dbReference type="PANTHER" id="PTHR43591">
    <property type="entry name" value="METHYLTRANSFERASE"/>
    <property type="match status" value="1"/>
</dbReference>
<gene>
    <name evidence="3" type="ORF">MNEG_9492</name>
</gene>
<evidence type="ECO:0000313" key="4">
    <source>
        <dbReference type="Proteomes" id="UP000054498"/>
    </source>
</evidence>
<dbReference type="AlphaFoldDB" id="A0A0D2M4I9"/>
<dbReference type="GeneID" id="25742367"/>
<dbReference type="Pfam" id="PF08241">
    <property type="entry name" value="Methyltransf_11"/>
    <property type="match status" value="1"/>
</dbReference>
<dbReference type="PANTHER" id="PTHR43591:SF99">
    <property type="entry name" value="OS06G0646000 PROTEIN"/>
    <property type="match status" value="1"/>
</dbReference>
<sequence>MLQQAQTYFKDSPELSAPGGPWGRSAGEYGGGRGAAAAAAAAALRARLRSSPIVCVRADIARLPFATGSVDAIHAGAAIHCWPNPQAALAEISRVLRPGGVFVASTFLTPFAPIGELLGDDTVRPISQALERTPWARGRAATYRQWEQAELRELAGQVGLAWRGCVRANRFILFAADKPWLGGSGGGRPGPPSSLVKALNPFSGANGTIRYWDEGELVDLVNSVGLEGYARDRARMFVMFAATKPGGGR</sequence>
<dbReference type="SUPFAM" id="SSF53335">
    <property type="entry name" value="S-adenosyl-L-methionine-dependent methyltransferases"/>
    <property type="match status" value="1"/>
</dbReference>
<dbReference type="EMBL" id="KK102175">
    <property type="protein sequence ID" value="KIY98469.1"/>
    <property type="molecule type" value="Genomic_DNA"/>
</dbReference>
<dbReference type="GO" id="GO:0008757">
    <property type="term" value="F:S-adenosylmethionine-dependent methyltransferase activity"/>
    <property type="evidence" value="ECO:0007669"/>
    <property type="project" value="InterPro"/>
</dbReference>
<dbReference type="STRING" id="145388.A0A0D2M4I9"/>
<keyword evidence="3" id="KW-0808">Transferase</keyword>
<protein>
    <submittedName>
        <fullName evidence="3">Putative methyltransferase</fullName>
    </submittedName>
</protein>
<organism evidence="3 4">
    <name type="scientific">Monoraphidium neglectum</name>
    <dbReference type="NCBI Taxonomy" id="145388"/>
    <lineage>
        <taxon>Eukaryota</taxon>
        <taxon>Viridiplantae</taxon>
        <taxon>Chlorophyta</taxon>
        <taxon>core chlorophytes</taxon>
        <taxon>Chlorophyceae</taxon>
        <taxon>CS clade</taxon>
        <taxon>Sphaeropleales</taxon>
        <taxon>Selenastraceae</taxon>
        <taxon>Monoraphidium</taxon>
    </lineage>
</organism>
<evidence type="ECO:0000313" key="3">
    <source>
        <dbReference type="EMBL" id="KIY98469.1"/>
    </source>
</evidence>
<dbReference type="Proteomes" id="UP000054498">
    <property type="component" value="Unassembled WGS sequence"/>
</dbReference>
<evidence type="ECO:0000256" key="1">
    <source>
        <dbReference type="SAM" id="MobiDB-lite"/>
    </source>
</evidence>
<name>A0A0D2M4I9_9CHLO</name>
<dbReference type="OrthoDB" id="10017101at2759"/>
<feature type="domain" description="Methyltransferase type 11" evidence="2">
    <location>
        <begin position="40"/>
        <end position="103"/>
    </location>
</feature>
<dbReference type="InterPro" id="IPR029063">
    <property type="entry name" value="SAM-dependent_MTases_sf"/>
</dbReference>
<dbReference type="Gene3D" id="3.40.50.150">
    <property type="entry name" value="Vaccinia Virus protein VP39"/>
    <property type="match status" value="1"/>
</dbReference>
<reference evidence="3 4" key="1">
    <citation type="journal article" date="2013" name="BMC Genomics">
        <title>Reconstruction of the lipid metabolism for the microalga Monoraphidium neglectum from its genome sequence reveals characteristics suitable for biofuel production.</title>
        <authorList>
            <person name="Bogen C."/>
            <person name="Al-Dilaimi A."/>
            <person name="Albersmeier A."/>
            <person name="Wichmann J."/>
            <person name="Grundmann M."/>
            <person name="Rupp O."/>
            <person name="Lauersen K.J."/>
            <person name="Blifernez-Klassen O."/>
            <person name="Kalinowski J."/>
            <person name="Goesmann A."/>
            <person name="Mussgnug J.H."/>
            <person name="Kruse O."/>
        </authorList>
    </citation>
    <scope>NUCLEOTIDE SEQUENCE [LARGE SCALE GENOMIC DNA]</scope>
    <source>
        <strain evidence="3 4">SAG 48.87</strain>
    </source>
</reference>
<dbReference type="GO" id="GO:0032259">
    <property type="term" value="P:methylation"/>
    <property type="evidence" value="ECO:0007669"/>
    <property type="project" value="UniProtKB-KW"/>
</dbReference>
<keyword evidence="4" id="KW-1185">Reference proteome</keyword>
<accession>A0A0D2M4I9</accession>
<dbReference type="CDD" id="cd02440">
    <property type="entry name" value="AdoMet_MTases"/>
    <property type="match status" value="1"/>
</dbReference>
<evidence type="ECO:0000259" key="2">
    <source>
        <dbReference type="Pfam" id="PF08241"/>
    </source>
</evidence>
<proteinExistence type="predicted"/>
<dbReference type="KEGG" id="mng:MNEG_9492"/>
<feature type="region of interest" description="Disordered" evidence="1">
    <location>
        <begin position="1"/>
        <end position="26"/>
    </location>
</feature>
<dbReference type="InterPro" id="IPR013216">
    <property type="entry name" value="Methyltransf_11"/>
</dbReference>